<feature type="compositionally biased region" description="Gly residues" evidence="1">
    <location>
        <begin position="624"/>
        <end position="643"/>
    </location>
</feature>
<dbReference type="Proteomes" id="UP000631694">
    <property type="component" value="Unassembled WGS sequence"/>
</dbReference>
<evidence type="ECO:0000259" key="5">
    <source>
        <dbReference type="Pfam" id="PF20990"/>
    </source>
</evidence>
<dbReference type="RefSeq" id="WP_197310620.1">
    <property type="nucleotide sequence ID" value="NZ_JADZLT010000046.1"/>
</dbReference>
<dbReference type="AlphaFoldDB" id="A0A931I0K5"/>
<comment type="caution">
    <text evidence="6">The sequence shown here is derived from an EMBL/GenBank/DDBJ whole genome shotgun (WGS) entry which is preliminary data.</text>
</comment>
<feature type="transmembrane region" description="Helical" evidence="2">
    <location>
        <begin position="422"/>
        <end position="442"/>
    </location>
</feature>
<feature type="transmembrane region" description="Helical" evidence="2">
    <location>
        <begin position="487"/>
        <end position="511"/>
    </location>
</feature>
<feature type="region of interest" description="Disordered" evidence="1">
    <location>
        <begin position="611"/>
        <end position="643"/>
    </location>
</feature>
<accession>A0A931I0K5</accession>
<evidence type="ECO:0000259" key="4">
    <source>
        <dbReference type="Pfam" id="PF09972"/>
    </source>
</evidence>
<dbReference type="Pfam" id="PF09972">
    <property type="entry name" value="DUF2207"/>
    <property type="match status" value="1"/>
</dbReference>
<proteinExistence type="predicted"/>
<dbReference type="EMBL" id="JADZLT010000046">
    <property type="protein sequence ID" value="MBH0237522.1"/>
    <property type="molecule type" value="Genomic_DNA"/>
</dbReference>
<keyword evidence="7" id="KW-1185">Reference proteome</keyword>
<evidence type="ECO:0000256" key="1">
    <source>
        <dbReference type="SAM" id="MobiDB-lite"/>
    </source>
</evidence>
<feature type="signal peptide" evidence="3">
    <location>
        <begin position="1"/>
        <end position="29"/>
    </location>
</feature>
<gene>
    <name evidence="6" type="ORF">I5731_06780</name>
</gene>
<feature type="chain" id="PRO_5037864659" evidence="3">
    <location>
        <begin position="30"/>
        <end position="643"/>
    </location>
</feature>
<evidence type="ECO:0000313" key="7">
    <source>
        <dbReference type="Proteomes" id="UP000631694"/>
    </source>
</evidence>
<feature type="domain" description="DUF2207" evidence="4">
    <location>
        <begin position="34"/>
        <end position="221"/>
    </location>
</feature>
<evidence type="ECO:0000313" key="6">
    <source>
        <dbReference type="EMBL" id="MBH0237522.1"/>
    </source>
</evidence>
<evidence type="ECO:0000256" key="3">
    <source>
        <dbReference type="SAM" id="SignalP"/>
    </source>
</evidence>
<feature type="transmembrane region" description="Helical" evidence="2">
    <location>
        <begin position="247"/>
        <end position="264"/>
    </location>
</feature>
<keyword evidence="3" id="KW-0732">Signal</keyword>
<organism evidence="6 7">
    <name type="scientific">Methylobrevis albus</name>
    <dbReference type="NCBI Taxonomy" id="2793297"/>
    <lineage>
        <taxon>Bacteria</taxon>
        <taxon>Pseudomonadati</taxon>
        <taxon>Pseudomonadota</taxon>
        <taxon>Alphaproteobacteria</taxon>
        <taxon>Hyphomicrobiales</taxon>
        <taxon>Pleomorphomonadaceae</taxon>
        <taxon>Methylobrevis</taxon>
    </lineage>
</organism>
<keyword evidence="2" id="KW-0812">Transmembrane</keyword>
<feature type="transmembrane region" description="Helical" evidence="2">
    <location>
        <begin position="454"/>
        <end position="481"/>
    </location>
</feature>
<evidence type="ECO:0000256" key="2">
    <source>
        <dbReference type="SAM" id="Phobius"/>
    </source>
</evidence>
<sequence length="643" mass="67488">MSRPSLGPAALGLLLLLVAGLLTARPAAAEEVLTRFVQTVEVGSDDRLLVTEDITATVEGNTIRRGIYRDFPLRFEDAGGSIRRVGFDVLSVERDGAPEPYSVNTSGGDARIMIGDADVLLAHGEHRWTIRYATTRQIRRFADYDELYWNVNGNEWTLPIDRVIARVRLPDGVAPIRWDFYTGPFGATGKDATATQDPDGSLLFQTTRRLGPGEGLTIAVAIPKDVVAEPDASARAGYALLDHGREIVGGLGLLVVLAYYLWAWRLVGRDPPRGTVIPLFEPPDGMSPALVHYVHERGLAGGGWTAISAAALDLAVRGLVRFEDFGGGITLVRTEAPVVAGLGKAEAELLSWLGAPGTRSSITRANGPAVANLGKRFRGAIEAENRNRFFRKNHLYVLLGLVLSLAAMAAVWLFGGANEEDLAFVVPMLFLSVAIGNLAVRLGRMSKGGLMQRIHAAFLAGLIGLLGAGGLAALGGAALLFDPVTPALLSAHVVVNALFFYLLGAPTALGAKVMDRIEGFRLYLSVAERERLNMAGAPEMSPTRFETMLPYAVALGVEKPWSDAFQAWLTTAAAAGAAAAAYQPAWFAGHGDPGRIVRSVASTASGMAASFSSAVPPPKSSSSGSGGGGSSGGGGGGGGGGGW</sequence>
<reference evidence="6" key="1">
    <citation type="submission" date="2020-12" db="EMBL/GenBank/DDBJ databases">
        <title>Methylobrevis albus sp. nov., isolated from fresh water lack sediment.</title>
        <authorList>
            <person name="Zou Q."/>
        </authorList>
    </citation>
    <scope>NUCLEOTIDE SEQUENCE</scope>
    <source>
        <strain evidence="6">L22</strain>
    </source>
</reference>
<dbReference type="Pfam" id="PF20990">
    <property type="entry name" value="DUF2207_C"/>
    <property type="match status" value="1"/>
</dbReference>
<feature type="domain" description="Predicted membrane protein YciQ-like C-terminal" evidence="5">
    <location>
        <begin position="280"/>
        <end position="565"/>
    </location>
</feature>
<name>A0A931I0K5_9HYPH</name>
<dbReference type="InterPro" id="IPR018702">
    <property type="entry name" value="DUF2207"/>
</dbReference>
<keyword evidence="2" id="KW-1133">Transmembrane helix</keyword>
<feature type="transmembrane region" description="Helical" evidence="2">
    <location>
        <begin position="395"/>
        <end position="416"/>
    </location>
</feature>
<keyword evidence="2" id="KW-0472">Membrane</keyword>
<dbReference type="InterPro" id="IPR048389">
    <property type="entry name" value="YciQ-like_C"/>
</dbReference>
<protein>
    <submittedName>
        <fullName evidence="6">DUF2207 domain-containing protein</fullName>
    </submittedName>
</protein>